<name>A0A367YG81_9ASCO</name>
<accession>A0A367YG81</accession>
<organism evidence="1 2">
    <name type="scientific">Candida viswanathii</name>
    <dbReference type="NCBI Taxonomy" id="5486"/>
    <lineage>
        <taxon>Eukaryota</taxon>
        <taxon>Fungi</taxon>
        <taxon>Dikarya</taxon>
        <taxon>Ascomycota</taxon>
        <taxon>Saccharomycotina</taxon>
        <taxon>Pichiomycetes</taxon>
        <taxon>Debaryomycetaceae</taxon>
        <taxon>Candida/Lodderomyces clade</taxon>
        <taxon>Candida</taxon>
    </lineage>
</organism>
<comment type="caution">
    <text evidence="1">The sequence shown here is derived from an EMBL/GenBank/DDBJ whole genome shotgun (WGS) entry which is preliminary data.</text>
</comment>
<proteinExistence type="predicted"/>
<protein>
    <submittedName>
        <fullName evidence="1">Uncharacterized protein</fullName>
    </submittedName>
</protein>
<evidence type="ECO:0000313" key="1">
    <source>
        <dbReference type="EMBL" id="RCK64883.1"/>
    </source>
</evidence>
<dbReference type="AlphaFoldDB" id="A0A367YG81"/>
<reference evidence="1 2" key="1">
    <citation type="submission" date="2018-06" db="EMBL/GenBank/DDBJ databases">
        <title>Whole genome sequencing of Candida tropicalis (genome annotated by CSBL at Korea University).</title>
        <authorList>
            <person name="Ahn J."/>
        </authorList>
    </citation>
    <scope>NUCLEOTIDE SEQUENCE [LARGE SCALE GENOMIC DNA]</scope>
    <source>
        <strain evidence="1 2">ATCC 20962</strain>
    </source>
</reference>
<dbReference type="EMBL" id="QLNQ01000021">
    <property type="protein sequence ID" value="RCK64883.1"/>
    <property type="molecule type" value="Genomic_DNA"/>
</dbReference>
<keyword evidence="2" id="KW-1185">Reference proteome</keyword>
<dbReference type="Proteomes" id="UP000253472">
    <property type="component" value="Unassembled WGS sequence"/>
</dbReference>
<sequence>MSSNDSSTNGTSRRVLRLSNMIFKDRQHRQYYLGHEIYIRICLLDEIFKYEILDINTIIDVHCKLKRYFFNYRELVTHGPGAGGWPGRKRRMPYDSTVDIMLRKYLEFFKIIKPNHNIKHFDNSEGAWGGLRIPFVLGDHINAVIYFGELYLDGILNNDYYYNFNVNLYMV</sequence>
<gene>
    <name evidence="1" type="ORF">Cantr_00781</name>
</gene>
<dbReference type="OrthoDB" id="4024441at2759"/>
<evidence type="ECO:0000313" key="2">
    <source>
        <dbReference type="Proteomes" id="UP000253472"/>
    </source>
</evidence>